<accession>C4TGF1</accession>
<dbReference type="NCBIfam" id="NF045866">
    <property type="entry name" value="GGPL_Ptran_Mf1"/>
    <property type="match status" value="1"/>
</dbReference>
<dbReference type="InterPro" id="IPR052942">
    <property type="entry name" value="LPS_cholinephosphotransferase"/>
</dbReference>
<proteinExistence type="predicted"/>
<protein>
    <submittedName>
        <fullName evidence="2">Cholinephosphotransferase Mf1</fullName>
    </submittedName>
</protein>
<reference evidence="2" key="1">
    <citation type="journal article" date="2009" name="Curr. Microbiol.">
        <title>Molecular cloning and expression of a novel cholinephosphotransferase involved in glycoglycerophospholipid biosynthesis of Mycoplasma fermentans.</title>
        <authorList>
            <person name="Ishida N."/>
            <person name="Irikura D."/>
            <person name="Matsuda K."/>
            <person name="Sato S."/>
            <person name="Asano K."/>
        </authorList>
    </citation>
    <scope>NUCLEOTIDE SEQUENCE</scope>
    <source>
        <strain evidence="2">PG18</strain>
    </source>
</reference>
<dbReference type="InterPro" id="IPR007074">
    <property type="entry name" value="LicD/FKTN/FKRP_NTP_transf"/>
</dbReference>
<dbReference type="PANTHER" id="PTHR43404:SF2">
    <property type="entry name" value="LIPOPOLYSACCHARIDE CHOLINEPHOSPHOTRANSFERASE LICD"/>
    <property type="match status" value="1"/>
</dbReference>
<dbReference type="GO" id="GO:0016740">
    <property type="term" value="F:transferase activity"/>
    <property type="evidence" value="ECO:0007669"/>
    <property type="project" value="UniProtKB-KW"/>
</dbReference>
<dbReference type="PANTHER" id="PTHR43404">
    <property type="entry name" value="LIPOPOLYSACCHARIDE CHOLINEPHOSPHOTRANSFERASE LICD"/>
    <property type="match status" value="1"/>
</dbReference>
<evidence type="ECO:0000259" key="1">
    <source>
        <dbReference type="Pfam" id="PF04991"/>
    </source>
</evidence>
<keyword evidence="2" id="KW-0808">Transferase</keyword>
<organism evidence="2">
    <name type="scientific">Mycoplasmopsis fermentans</name>
    <name type="common">Mycoplasma fermentans</name>
    <dbReference type="NCBI Taxonomy" id="2115"/>
    <lineage>
        <taxon>Bacteria</taxon>
        <taxon>Bacillati</taxon>
        <taxon>Mycoplasmatota</taxon>
        <taxon>Mycoplasmoidales</taxon>
        <taxon>Metamycoplasmataceae</taxon>
        <taxon>Mycoplasmopsis</taxon>
    </lineage>
</organism>
<dbReference type="GO" id="GO:0009100">
    <property type="term" value="P:glycoprotein metabolic process"/>
    <property type="evidence" value="ECO:0007669"/>
    <property type="project" value="UniProtKB-ARBA"/>
</dbReference>
<dbReference type="Pfam" id="PF04991">
    <property type="entry name" value="LicD"/>
    <property type="match status" value="1"/>
</dbReference>
<feature type="domain" description="LicD/FKTN/FKRP nucleotidyltransferase" evidence="1">
    <location>
        <begin position="23"/>
        <end position="224"/>
    </location>
</feature>
<sequence length="258" mass="31138">MIKTMNEKQTKVYELLKEFIEICNKHNLDYCAMYGTALGAIRHNGFIPWDDDIDLLISIETYKFLKENYRNLIVDWETGNSFLMFPKFSKDKDSQKDVTFLDLFIDIPTTKKRIKKYLSLKNKLGYLNAYSQRKFFDIQWGMKIAKVLLFWTRMFKKPNYQKALETLYEPNSNIHHVINWPFKKATKINIYENINFFDTIDVKFEDIKIRVPKNYETIFLQNYGPNWRIPKKYKMSEHLGMYDMKVFCKKERAKKNDK</sequence>
<dbReference type="AlphaFoldDB" id="C4TGF1"/>
<dbReference type="EMBL" id="AB457170">
    <property type="protein sequence ID" value="BAH69265.1"/>
    <property type="molecule type" value="Genomic_DNA"/>
</dbReference>
<evidence type="ECO:0000313" key="2">
    <source>
        <dbReference type="EMBL" id="BAH69265.1"/>
    </source>
</evidence>
<gene>
    <name evidence="2" type="primary">mf1</name>
</gene>
<name>C4TGF1_MYCFE</name>
<dbReference type="BRENDA" id="2.7.8.2">
    <property type="organism ID" value="3525"/>
</dbReference>